<evidence type="ECO:0000256" key="1">
    <source>
        <dbReference type="SAM" id="MobiDB-lite"/>
    </source>
</evidence>
<feature type="region of interest" description="Disordered" evidence="1">
    <location>
        <begin position="197"/>
        <end position="222"/>
    </location>
</feature>
<organism evidence="2 3">
    <name type="scientific">Streptomyces coeruleofuscus</name>
    <dbReference type="NCBI Taxonomy" id="66879"/>
    <lineage>
        <taxon>Bacteria</taxon>
        <taxon>Bacillati</taxon>
        <taxon>Actinomycetota</taxon>
        <taxon>Actinomycetes</taxon>
        <taxon>Kitasatosporales</taxon>
        <taxon>Streptomycetaceae</taxon>
        <taxon>Streptomyces</taxon>
    </lineage>
</organism>
<evidence type="ECO:0000313" key="2">
    <source>
        <dbReference type="EMBL" id="GAA2389889.1"/>
    </source>
</evidence>
<feature type="region of interest" description="Disordered" evidence="1">
    <location>
        <begin position="23"/>
        <end position="55"/>
    </location>
</feature>
<accession>A0ABP5V131</accession>
<dbReference type="PROSITE" id="PS51257">
    <property type="entry name" value="PROKAR_LIPOPROTEIN"/>
    <property type="match status" value="1"/>
</dbReference>
<dbReference type="EMBL" id="BAAASE010000002">
    <property type="protein sequence ID" value="GAA2389889.1"/>
    <property type="molecule type" value="Genomic_DNA"/>
</dbReference>
<gene>
    <name evidence="2" type="ORF">GCM10010255_18030</name>
</gene>
<evidence type="ECO:0008006" key="4">
    <source>
        <dbReference type="Google" id="ProtNLM"/>
    </source>
</evidence>
<sequence length="306" mass="31009">MGRSRGIAVVVAGLVLAVGGCGEGGADEKAARSPAEPKPARSPSSSPSPSSELVGWAGDMCESTVALRNLRKESAADLKEIRDSDDETGMLAHARALSYLSTTPADVETVAGDLEAMGASGVPAADRLRDALRKKVKRVANELEAQSPAVGLEYAESTVADVDKRVQSLTPPRPDLPALAEKVPRLAAAYERAEQCAPGWKPDGSSGEGGSPAPDATGPLPEAADGKNYGACSDGACEVLVTSTADITAKGTKVHVIVADDSITFQSGGGVMQFGGAGGEAGFGNGLKANVVAHDKDGAVVKFSSP</sequence>
<keyword evidence="3" id="KW-1185">Reference proteome</keyword>
<reference evidence="3" key="1">
    <citation type="journal article" date="2019" name="Int. J. Syst. Evol. Microbiol.">
        <title>The Global Catalogue of Microorganisms (GCM) 10K type strain sequencing project: providing services to taxonomists for standard genome sequencing and annotation.</title>
        <authorList>
            <consortium name="The Broad Institute Genomics Platform"/>
            <consortium name="The Broad Institute Genome Sequencing Center for Infectious Disease"/>
            <person name="Wu L."/>
            <person name="Ma J."/>
        </authorList>
    </citation>
    <scope>NUCLEOTIDE SEQUENCE [LARGE SCALE GENOMIC DNA]</scope>
    <source>
        <strain evidence="3">JCM 4358</strain>
    </source>
</reference>
<feature type="compositionally biased region" description="Low complexity" evidence="1">
    <location>
        <begin position="41"/>
        <end position="51"/>
    </location>
</feature>
<dbReference type="RefSeq" id="WP_346137880.1">
    <property type="nucleotide sequence ID" value="NZ_BAAASE010000002.1"/>
</dbReference>
<proteinExistence type="predicted"/>
<dbReference type="Proteomes" id="UP001499986">
    <property type="component" value="Unassembled WGS sequence"/>
</dbReference>
<name>A0ABP5V131_9ACTN</name>
<protein>
    <recommendedName>
        <fullName evidence="4">DUF5667 domain-containing protein</fullName>
    </recommendedName>
</protein>
<comment type="caution">
    <text evidence="2">The sequence shown here is derived from an EMBL/GenBank/DDBJ whole genome shotgun (WGS) entry which is preliminary data.</text>
</comment>
<evidence type="ECO:0000313" key="3">
    <source>
        <dbReference type="Proteomes" id="UP001499986"/>
    </source>
</evidence>